<evidence type="ECO:0000313" key="1">
    <source>
        <dbReference type="EMBL" id="CAG8741058.1"/>
    </source>
</evidence>
<proteinExistence type="predicted"/>
<gene>
    <name evidence="1" type="ORF">DHETER_LOCUS14048</name>
</gene>
<feature type="non-terminal residue" evidence="1">
    <location>
        <position position="1"/>
    </location>
</feature>
<evidence type="ECO:0000313" key="2">
    <source>
        <dbReference type="Proteomes" id="UP000789702"/>
    </source>
</evidence>
<organism evidence="1 2">
    <name type="scientific">Dentiscutata heterogama</name>
    <dbReference type="NCBI Taxonomy" id="1316150"/>
    <lineage>
        <taxon>Eukaryota</taxon>
        <taxon>Fungi</taxon>
        <taxon>Fungi incertae sedis</taxon>
        <taxon>Mucoromycota</taxon>
        <taxon>Glomeromycotina</taxon>
        <taxon>Glomeromycetes</taxon>
        <taxon>Diversisporales</taxon>
        <taxon>Gigasporaceae</taxon>
        <taxon>Dentiscutata</taxon>
    </lineage>
</organism>
<comment type="caution">
    <text evidence="1">The sequence shown here is derived from an EMBL/GenBank/DDBJ whole genome shotgun (WGS) entry which is preliminary data.</text>
</comment>
<dbReference type="Proteomes" id="UP000789702">
    <property type="component" value="Unassembled WGS sequence"/>
</dbReference>
<name>A0ACA9QEJ2_9GLOM</name>
<protein>
    <submittedName>
        <fullName evidence="1">6630_t:CDS:1</fullName>
    </submittedName>
</protein>
<feature type="non-terminal residue" evidence="1">
    <location>
        <position position="161"/>
    </location>
</feature>
<dbReference type="EMBL" id="CAJVPU010041255">
    <property type="protein sequence ID" value="CAG8741058.1"/>
    <property type="molecule type" value="Genomic_DNA"/>
</dbReference>
<sequence>HYNQVIRNDNFIEKLKKNLQFASTINDDYNNFKKQLEKITNQLKECKQQRLLDINLIQELETKNNQLITKNNQLKENEQQRLFYINLIKELETKNNQLITKNNQLIAKNNQLKEIINFNFNNQQIYWLSKYNPVIIEFIKTITYNENETQYTGEKLFKYAI</sequence>
<keyword evidence="2" id="KW-1185">Reference proteome</keyword>
<accession>A0ACA9QEJ2</accession>
<reference evidence="1" key="1">
    <citation type="submission" date="2021-06" db="EMBL/GenBank/DDBJ databases">
        <authorList>
            <person name="Kallberg Y."/>
            <person name="Tangrot J."/>
            <person name="Rosling A."/>
        </authorList>
    </citation>
    <scope>NUCLEOTIDE SEQUENCE</scope>
    <source>
        <strain evidence="1">IL203A</strain>
    </source>
</reference>